<accession>A0ABU5MVA3</accession>
<evidence type="ECO:0000313" key="3">
    <source>
        <dbReference type="Proteomes" id="UP001290861"/>
    </source>
</evidence>
<keyword evidence="2" id="KW-0067">ATP-binding</keyword>
<keyword evidence="3" id="KW-1185">Reference proteome</keyword>
<dbReference type="InterPro" id="IPR036388">
    <property type="entry name" value="WH-like_DNA-bd_sf"/>
</dbReference>
<protein>
    <submittedName>
        <fullName evidence="2">ATP-binding protein</fullName>
    </submittedName>
</protein>
<reference evidence="2 3" key="1">
    <citation type="journal article" date="2024" name="Appl. Environ. Microbiol.">
        <title>Pontiella agarivorans sp. nov., a novel marine anaerobic bacterium capable of degrading macroalgal polysaccharides and fixing nitrogen.</title>
        <authorList>
            <person name="Liu N."/>
            <person name="Kivenson V."/>
            <person name="Peng X."/>
            <person name="Cui Z."/>
            <person name="Lankiewicz T.S."/>
            <person name="Gosselin K.M."/>
            <person name="English C.J."/>
            <person name="Blair E.M."/>
            <person name="O'Malley M.A."/>
            <person name="Valentine D.L."/>
        </authorList>
    </citation>
    <scope>NUCLEOTIDE SEQUENCE [LARGE SCALE GENOMIC DNA]</scope>
    <source>
        <strain evidence="2 3">NLcol2</strain>
    </source>
</reference>
<dbReference type="Gene3D" id="3.30.565.60">
    <property type="match status" value="1"/>
</dbReference>
<dbReference type="InterPro" id="IPR038475">
    <property type="entry name" value="RecG_C_sf"/>
</dbReference>
<comment type="caution">
    <text evidence="2">The sequence shown here is derived from an EMBL/GenBank/DDBJ whole genome shotgun (WGS) entry which is preliminary data.</text>
</comment>
<dbReference type="InterPro" id="IPR007421">
    <property type="entry name" value="Schlafen_AlbA_2_dom"/>
</dbReference>
<sequence>MSLSTYHSKLTLENLRLSPENQYLERKGRDTKPTKIANELIGMLNAGGGTLVYGIADDGTIEDLAHVGGLLPNEPTKLDAYRKLVHEFIKPPANIQLEEIYLESGELIFLFHVDQDYERVFQRSDNEEVYLRVADSNNKLNRDEVKKLEYDKAIRSFEDEIRLDFDPLDLDRNACEDYRTTMSYEGSFEDLAIKRNLAIRREGQVLYKNASILLFSTDPEKYIPNASVRYVRHEGMERKSGSAFNVVKDVRLESSIPKLIQELETFMEASLRDYYYLNMDTGKFHRLPEFPKEAWLEGIVNALCHRSYNLQGNPVMIRHFDDRLEISNSGPLPAQVTVENIAHERYSRNPRIARALADMGYVRELNEGVPRIYSSMQEVMLAKPEYTDTHNTVTLTLRNKVSDHKETILGEVLDQVSSMWKSFNPSQKQIISILFECQEATVDQLEDSMELTKQSVRYNLRYLLKIGVLERVSEKERDPQAIYRFRSG</sequence>
<keyword evidence="2" id="KW-0547">Nucleotide-binding</keyword>
<dbReference type="Gene3D" id="1.10.10.10">
    <property type="entry name" value="Winged helix-like DNA-binding domain superfamily/Winged helix DNA-binding domain"/>
    <property type="match status" value="1"/>
</dbReference>
<dbReference type="InterPro" id="IPR036390">
    <property type="entry name" value="WH_DNA-bd_sf"/>
</dbReference>
<dbReference type="RefSeq" id="WP_322607894.1">
    <property type="nucleotide sequence ID" value="NZ_JARVCO010000007.1"/>
</dbReference>
<dbReference type="Pfam" id="PF13749">
    <property type="entry name" value="HATPase_c_4"/>
    <property type="match status" value="1"/>
</dbReference>
<dbReference type="PANTHER" id="PTHR30595">
    <property type="entry name" value="GLPR-RELATED TRANSCRIPTIONAL REPRESSOR"/>
    <property type="match status" value="1"/>
</dbReference>
<dbReference type="InterPro" id="IPR038461">
    <property type="entry name" value="Schlafen_AlbA_2_dom_sf"/>
</dbReference>
<dbReference type="Proteomes" id="UP001290861">
    <property type="component" value="Unassembled WGS sequence"/>
</dbReference>
<proteinExistence type="predicted"/>
<feature type="domain" description="Schlafen AlbA-2" evidence="1">
    <location>
        <begin position="20"/>
        <end position="141"/>
    </location>
</feature>
<dbReference type="PANTHER" id="PTHR30595:SF6">
    <property type="entry name" value="SCHLAFEN ALBA-2 DOMAIN-CONTAINING PROTEIN"/>
    <property type="match status" value="1"/>
</dbReference>
<dbReference type="SUPFAM" id="SSF46785">
    <property type="entry name" value="Winged helix' DNA-binding domain"/>
    <property type="match status" value="1"/>
</dbReference>
<name>A0ABU5MVA3_9BACT</name>
<evidence type="ECO:0000313" key="2">
    <source>
        <dbReference type="EMBL" id="MDZ8118095.1"/>
    </source>
</evidence>
<organism evidence="2 3">
    <name type="scientific">Pontiella agarivorans</name>
    <dbReference type="NCBI Taxonomy" id="3038953"/>
    <lineage>
        <taxon>Bacteria</taxon>
        <taxon>Pseudomonadati</taxon>
        <taxon>Kiritimatiellota</taxon>
        <taxon>Kiritimatiellia</taxon>
        <taxon>Kiritimatiellales</taxon>
        <taxon>Pontiellaceae</taxon>
        <taxon>Pontiella</taxon>
    </lineage>
</organism>
<dbReference type="GO" id="GO:0005524">
    <property type="term" value="F:ATP binding"/>
    <property type="evidence" value="ECO:0007669"/>
    <property type="project" value="UniProtKB-KW"/>
</dbReference>
<evidence type="ECO:0000259" key="1">
    <source>
        <dbReference type="Pfam" id="PF04326"/>
    </source>
</evidence>
<dbReference type="Pfam" id="PF04326">
    <property type="entry name" value="SLFN_AlbA_2"/>
    <property type="match status" value="1"/>
</dbReference>
<dbReference type="EMBL" id="JARVCO010000007">
    <property type="protein sequence ID" value="MDZ8118095.1"/>
    <property type="molecule type" value="Genomic_DNA"/>
</dbReference>
<dbReference type="Gene3D" id="3.30.950.30">
    <property type="entry name" value="Schlafen, AAA domain"/>
    <property type="match status" value="1"/>
</dbReference>
<gene>
    <name evidence="2" type="ORF">P9H32_05585</name>
</gene>